<evidence type="ECO:0000256" key="5">
    <source>
        <dbReference type="ARBA" id="ARBA00022679"/>
    </source>
</evidence>
<dbReference type="Gene3D" id="1.10.150.20">
    <property type="entry name" value="5' to 3' exonuclease, C-terminal subdomain"/>
    <property type="match status" value="2"/>
</dbReference>
<evidence type="ECO:0000256" key="9">
    <source>
        <dbReference type="ARBA" id="ARBA00022763"/>
    </source>
</evidence>
<dbReference type="SUPFAM" id="SSF53098">
    <property type="entry name" value="Ribonuclease H-like"/>
    <property type="match status" value="1"/>
</dbReference>
<dbReference type="CDD" id="cd08637">
    <property type="entry name" value="DNA_pol_A_pol_I_C"/>
    <property type="match status" value="1"/>
</dbReference>
<dbReference type="PRINTS" id="PR00868">
    <property type="entry name" value="DNAPOLI"/>
</dbReference>
<dbReference type="InterPro" id="IPR036397">
    <property type="entry name" value="RNaseH_sf"/>
</dbReference>
<keyword evidence="11" id="KW-0269">Exonuclease</keyword>
<evidence type="ECO:0000256" key="13">
    <source>
        <dbReference type="ARBA" id="ARBA00023125"/>
    </source>
</evidence>
<evidence type="ECO:0000256" key="10">
    <source>
        <dbReference type="ARBA" id="ARBA00022801"/>
    </source>
</evidence>
<keyword evidence="10" id="KW-0378">Hydrolase</keyword>
<dbReference type="Pfam" id="PF00476">
    <property type="entry name" value="DNA_pol_A"/>
    <property type="match status" value="1"/>
</dbReference>
<dbReference type="RefSeq" id="WP_335959279.1">
    <property type="nucleotide sequence ID" value="NZ_JAXBLX010000005.1"/>
</dbReference>
<dbReference type="SMART" id="SM00279">
    <property type="entry name" value="HhH2"/>
    <property type="match status" value="1"/>
</dbReference>
<dbReference type="SMART" id="SM00474">
    <property type="entry name" value="35EXOc"/>
    <property type="match status" value="1"/>
</dbReference>
<dbReference type="InterPro" id="IPR008918">
    <property type="entry name" value="HhH2"/>
</dbReference>
<dbReference type="PROSITE" id="PS00447">
    <property type="entry name" value="DNA_POLYMERASE_A"/>
    <property type="match status" value="1"/>
</dbReference>
<keyword evidence="14 17" id="KW-0234">DNA repair</keyword>
<dbReference type="CDD" id="cd09859">
    <property type="entry name" value="PIN_53EXO"/>
    <property type="match status" value="1"/>
</dbReference>
<evidence type="ECO:0000256" key="8">
    <source>
        <dbReference type="ARBA" id="ARBA00022722"/>
    </source>
</evidence>
<feature type="domain" description="DNA-directed DNA polymerase family A palm" evidence="20">
    <location>
        <begin position="631"/>
        <end position="838"/>
    </location>
</feature>
<dbReference type="InterPro" id="IPR029060">
    <property type="entry name" value="PIN-like_dom_sf"/>
</dbReference>
<keyword evidence="13 17" id="KW-0238">DNA-binding</keyword>
<dbReference type="InterPro" id="IPR002421">
    <property type="entry name" value="5-3_exonuclease"/>
</dbReference>
<dbReference type="PANTHER" id="PTHR10133">
    <property type="entry name" value="DNA POLYMERASE I"/>
    <property type="match status" value="1"/>
</dbReference>
<evidence type="ECO:0000256" key="15">
    <source>
        <dbReference type="ARBA" id="ARBA00049244"/>
    </source>
</evidence>
<dbReference type="InterPro" id="IPR043502">
    <property type="entry name" value="DNA/RNA_pol_sf"/>
</dbReference>
<keyword evidence="8" id="KW-0540">Nuclease</keyword>
<dbReference type="Gene3D" id="1.20.1060.10">
    <property type="entry name" value="Taq DNA Polymerase, Chain T, domain 4"/>
    <property type="match status" value="1"/>
</dbReference>
<dbReference type="InterPro" id="IPR020045">
    <property type="entry name" value="DNA_polI_H3TH"/>
</dbReference>
<dbReference type="Gene3D" id="3.30.420.10">
    <property type="entry name" value="Ribonuclease H-like superfamily/Ribonuclease H"/>
    <property type="match status" value="1"/>
</dbReference>
<comment type="caution">
    <text evidence="21">The sequence shown here is derived from an EMBL/GenBank/DDBJ whole genome shotgun (WGS) entry which is preliminary data.</text>
</comment>
<evidence type="ECO:0000256" key="11">
    <source>
        <dbReference type="ARBA" id="ARBA00022839"/>
    </source>
</evidence>
<evidence type="ECO:0000256" key="6">
    <source>
        <dbReference type="ARBA" id="ARBA00022695"/>
    </source>
</evidence>
<dbReference type="Proteomes" id="UP001589838">
    <property type="component" value="Unassembled WGS sequence"/>
</dbReference>
<evidence type="ECO:0000256" key="3">
    <source>
        <dbReference type="ARBA" id="ARBA00012417"/>
    </source>
</evidence>
<dbReference type="NCBIfam" id="NF004397">
    <property type="entry name" value="PRK05755.1"/>
    <property type="match status" value="1"/>
</dbReference>
<accession>A0ABV6K995</accession>
<dbReference type="NCBIfam" id="TIGR00593">
    <property type="entry name" value="pola"/>
    <property type="match status" value="1"/>
</dbReference>
<dbReference type="SMART" id="SM00475">
    <property type="entry name" value="53EXOc"/>
    <property type="match status" value="1"/>
</dbReference>
<dbReference type="Pfam" id="PF02739">
    <property type="entry name" value="5_3_exonuc_N"/>
    <property type="match status" value="1"/>
</dbReference>
<dbReference type="Pfam" id="PF01367">
    <property type="entry name" value="5_3_exonuc"/>
    <property type="match status" value="1"/>
</dbReference>
<dbReference type="NCBIfam" id="NF011547">
    <property type="entry name" value="PRK14976.1-4"/>
    <property type="match status" value="1"/>
</dbReference>
<dbReference type="Gene3D" id="3.30.70.370">
    <property type="match status" value="1"/>
</dbReference>
<evidence type="ECO:0000259" key="19">
    <source>
        <dbReference type="SMART" id="SM00475"/>
    </source>
</evidence>
<evidence type="ECO:0000256" key="4">
    <source>
        <dbReference type="ARBA" id="ARBA00020311"/>
    </source>
</evidence>
<dbReference type="SUPFAM" id="SSF47807">
    <property type="entry name" value="5' to 3' exonuclease, C-terminal subdomain"/>
    <property type="match status" value="1"/>
</dbReference>
<keyword evidence="5 17" id="KW-0808">Transferase</keyword>
<feature type="domain" description="3'-5' exonuclease" evidence="18">
    <location>
        <begin position="298"/>
        <end position="464"/>
    </location>
</feature>
<keyword evidence="7 17" id="KW-0235">DNA replication</keyword>
<protein>
    <recommendedName>
        <fullName evidence="4 16">DNA polymerase I</fullName>
        <ecNumber evidence="3 16">2.7.7.7</ecNumber>
    </recommendedName>
</protein>
<dbReference type="GO" id="GO:0003887">
    <property type="term" value="F:DNA-directed DNA polymerase activity"/>
    <property type="evidence" value="ECO:0007669"/>
    <property type="project" value="UniProtKB-EC"/>
</dbReference>
<dbReference type="InterPro" id="IPR001098">
    <property type="entry name" value="DNA-dir_DNA_pol_A_palm_dom"/>
</dbReference>
<dbReference type="InterPro" id="IPR054690">
    <property type="entry name" value="DNA_polI_exonuclease"/>
</dbReference>
<evidence type="ECO:0000259" key="20">
    <source>
        <dbReference type="SMART" id="SM00482"/>
    </source>
</evidence>
<evidence type="ECO:0000256" key="7">
    <source>
        <dbReference type="ARBA" id="ARBA00022705"/>
    </source>
</evidence>
<evidence type="ECO:0000256" key="14">
    <source>
        <dbReference type="ARBA" id="ARBA00023204"/>
    </source>
</evidence>
<evidence type="ECO:0000256" key="17">
    <source>
        <dbReference type="RuleBase" id="RU004460"/>
    </source>
</evidence>
<feature type="domain" description="5'-3' exonuclease" evidence="19">
    <location>
        <begin position="2"/>
        <end position="261"/>
    </location>
</feature>
<keyword evidence="12 17" id="KW-0239">DNA-directed DNA polymerase</keyword>
<keyword evidence="9 17" id="KW-0227">DNA damage</keyword>
<dbReference type="InterPro" id="IPR012337">
    <property type="entry name" value="RNaseH-like_sf"/>
</dbReference>
<keyword evidence="6 17" id="KW-0548">Nucleotidyltransferase</keyword>
<dbReference type="InterPro" id="IPR018320">
    <property type="entry name" value="DNA_polymerase_1"/>
</dbReference>
<evidence type="ECO:0000256" key="16">
    <source>
        <dbReference type="NCBIfam" id="TIGR00593"/>
    </source>
</evidence>
<dbReference type="EC" id="2.7.7.7" evidence="3 16"/>
<organism evidence="21 22">
    <name type="scientific">Halalkalibacter kiskunsagensis</name>
    <dbReference type="NCBI Taxonomy" id="1548599"/>
    <lineage>
        <taxon>Bacteria</taxon>
        <taxon>Bacillati</taxon>
        <taxon>Bacillota</taxon>
        <taxon>Bacilli</taxon>
        <taxon>Bacillales</taxon>
        <taxon>Bacillaceae</taxon>
        <taxon>Halalkalibacter</taxon>
    </lineage>
</organism>
<dbReference type="InterPro" id="IPR002298">
    <property type="entry name" value="DNA_polymerase_A"/>
</dbReference>
<dbReference type="Pfam" id="PF22619">
    <property type="entry name" value="DNA_polI_exo1"/>
    <property type="match status" value="1"/>
</dbReference>
<evidence type="ECO:0000256" key="2">
    <source>
        <dbReference type="ARBA" id="ARBA00011541"/>
    </source>
</evidence>
<reference evidence="21 22" key="1">
    <citation type="submission" date="2024-09" db="EMBL/GenBank/DDBJ databases">
        <authorList>
            <person name="Sun Q."/>
            <person name="Mori K."/>
        </authorList>
    </citation>
    <scope>NUCLEOTIDE SEQUENCE [LARGE SCALE GENOMIC DNA]</scope>
    <source>
        <strain evidence="21 22">NCAIM B.02610</strain>
    </source>
</reference>
<dbReference type="InterPro" id="IPR036279">
    <property type="entry name" value="5-3_exonuclease_C_sf"/>
</dbReference>
<dbReference type="CDD" id="cd09898">
    <property type="entry name" value="H3TH_53EXO"/>
    <property type="match status" value="1"/>
</dbReference>
<dbReference type="SMART" id="SM00482">
    <property type="entry name" value="POLAc"/>
    <property type="match status" value="1"/>
</dbReference>
<proteinExistence type="inferred from homology"/>
<evidence type="ECO:0000256" key="1">
    <source>
        <dbReference type="ARBA" id="ARBA00007705"/>
    </source>
</evidence>
<gene>
    <name evidence="17 21" type="primary">polA</name>
    <name evidence="21" type="ORF">ACFFHM_02910</name>
</gene>
<dbReference type="CDD" id="cd06140">
    <property type="entry name" value="DNA_polA_I_Bacillus_like_exo"/>
    <property type="match status" value="1"/>
</dbReference>
<evidence type="ECO:0000313" key="22">
    <source>
        <dbReference type="Proteomes" id="UP001589838"/>
    </source>
</evidence>
<sequence>MKKLVLIDGNSIAYRAFFALPLLNNDKGVYTNAVYGFTTMLLKIIEEEKPTHMLVAFDAGKTTFRHKTFDEYKGGRQKTPPELSEQFPLVREMLDAFNISRFEVENYEADDIIGTLAKDASEKEYEVKVYSGDKDLLQLVSDKVTVILTKKGITNVEAYDEALISEKYGITPKQIIDMKGLMGDSSDNIPGVPGVGEKTALKLLKEFGSVEHVLDSIDQVSGKKMKEKLEQNREQAIMSKELATIYLEVPFETELDDLSFGDYDKQKVVAIMKELEFTSLVTKFDTEGAKAQELDEITYEVLETIEKRHLSDEAALIVEVLSENYHQANIEGFAIVNEKGRFFIQTDHALNSKDFVDWLKDESTKIAVFDAKRAVVALGWKGILLNGVTFDLQMASYLLDPSLSSHEISDVAKRKDKGQVQEDEVIYGKGAKQKVPEQEKVAEHLVRKADALYQLKPVLEKELKDNSQEELFRELEMPLSIILGRMETTGVKVDKEQLENMGTDLEGRLRDLEQKIHELAGGTFNINSPKQLGEVLFEKLELPPIKKTKTGYSTSADVLEKLAKDHEIVEYILHYRQLGKLNSTYIEGLLKVTKEETNKIHTRYNQALTQTGRLSSTDPNLQNIPIRLEEGRKIRKAFIPSEPGWKMVAADYSQIELRVLAHISGDEKLIEAFQTDMDIHTKTAMDVFHVNKEEVTSNMRRSAKAVNFGIVYGISDFGLSQSLGITRKEAAQFIERYLASYPKVKEYMDNIIEDAREKGYVSTLLQRRRYLPDLTSRNFNKRSFAERTAMNTPIQGTAADIIKKAMVEMSSKLEEENLKSRMLLQVHDELIFEVPVEEMETMMKLVPEVMEQAVKLDVPLKADVSFGETWYDAK</sequence>
<evidence type="ECO:0000259" key="18">
    <source>
        <dbReference type="SMART" id="SM00474"/>
    </source>
</evidence>
<comment type="similarity">
    <text evidence="1 17">Belongs to the DNA polymerase type-A family.</text>
</comment>
<dbReference type="SUPFAM" id="SSF56672">
    <property type="entry name" value="DNA/RNA polymerases"/>
    <property type="match status" value="1"/>
</dbReference>
<dbReference type="InterPro" id="IPR002562">
    <property type="entry name" value="3'-5'_exonuclease_dom"/>
</dbReference>
<evidence type="ECO:0000313" key="21">
    <source>
        <dbReference type="EMBL" id="MFC0469517.1"/>
    </source>
</evidence>
<dbReference type="InterPro" id="IPR019760">
    <property type="entry name" value="DNA-dir_DNA_pol_A_CS"/>
</dbReference>
<dbReference type="PANTHER" id="PTHR10133:SF27">
    <property type="entry name" value="DNA POLYMERASE NU"/>
    <property type="match status" value="1"/>
</dbReference>
<comment type="subunit">
    <text evidence="2 17">Single-chain monomer with multiple functions.</text>
</comment>
<name>A0ABV6K995_9BACI</name>
<comment type="catalytic activity">
    <reaction evidence="15 17">
        <text>DNA(n) + a 2'-deoxyribonucleoside 5'-triphosphate = DNA(n+1) + diphosphate</text>
        <dbReference type="Rhea" id="RHEA:22508"/>
        <dbReference type="Rhea" id="RHEA-COMP:17339"/>
        <dbReference type="Rhea" id="RHEA-COMP:17340"/>
        <dbReference type="ChEBI" id="CHEBI:33019"/>
        <dbReference type="ChEBI" id="CHEBI:61560"/>
        <dbReference type="ChEBI" id="CHEBI:173112"/>
        <dbReference type="EC" id="2.7.7.7"/>
    </reaction>
</comment>
<dbReference type="EMBL" id="JBHLUX010000005">
    <property type="protein sequence ID" value="MFC0469517.1"/>
    <property type="molecule type" value="Genomic_DNA"/>
</dbReference>
<keyword evidence="22" id="KW-1185">Reference proteome</keyword>
<dbReference type="Gene3D" id="3.40.50.1010">
    <property type="entry name" value="5'-nuclease"/>
    <property type="match status" value="1"/>
</dbReference>
<dbReference type="InterPro" id="IPR020046">
    <property type="entry name" value="5-3_exonucl_a-hlix_arch_N"/>
</dbReference>
<dbReference type="SUPFAM" id="SSF88723">
    <property type="entry name" value="PIN domain-like"/>
    <property type="match status" value="1"/>
</dbReference>
<evidence type="ECO:0000256" key="12">
    <source>
        <dbReference type="ARBA" id="ARBA00022932"/>
    </source>
</evidence>